<dbReference type="EMBL" id="KZ678465">
    <property type="protein sequence ID" value="PSR83110.1"/>
    <property type="molecule type" value="Genomic_DNA"/>
</dbReference>
<keyword evidence="3" id="KW-1185">Reference proteome</keyword>
<proteinExistence type="predicted"/>
<evidence type="ECO:0000313" key="3">
    <source>
        <dbReference type="Proteomes" id="UP000241462"/>
    </source>
</evidence>
<feature type="region of interest" description="Disordered" evidence="1">
    <location>
        <begin position="100"/>
        <end position="124"/>
    </location>
</feature>
<reference evidence="2 3" key="1">
    <citation type="journal article" date="2018" name="Mycol. Prog.">
        <title>Coniella lustricola, a new species from submerged detritus.</title>
        <authorList>
            <person name="Raudabaugh D.B."/>
            <person name="Iturriaga T."/>
            <person name="Carver A."/>
            <person name="Mondo S."/>
            <person name="Pangilinan J."/>
            <person name="Lipzen A."/>
            <person name="He G."/>
            <person name="Amirebrahimi M."/>
            <person name="Grigoriev I.V."/>
            <person name="Miller A.N."/>
        </authorList>
    </citation>
    <scope>NUCLEOTIDE SEQUENCE [LARGE SCALE GENOMIC DNA]</scope>
    <source>
        <strain evidence="2 3">B22-T-1</strain>
    </source>
</reference>
<evidence type="ECO:0000256" key="1">
    <source>
        <dbReference type="SAM" id="MobiDB-lite"/>
    </source>
</evidence>
<evidence type="ECO:0000313" key="2">
    <source>
        <dbReference type="EMBL" id="PSR83110.1"/>
    </source>
</evidence>
<organism evidence="2 3">
    <name type="scientific">Coniella lustricola</name>
    <dbReference type="NCBI Taxonomy" id="2025994"/>
    <lineage>
        <taxon>Eukaryota</taxon>
        <taxon>Fungi</taxon>
        <taxon>Dikarya</taxon>
        <taxon>Ascomycota</taxon>
        <taxon>Pezizomycotina</taxon>
        <taxon>Sordariomycetes</taxon>
        <taxon>Sordariomycetidae</taxon>
        <taxon>Diaporthales</taxon>
        <taxon>Schizoparmaceae</taxon>
        <taxon>Coniella</taxon>
    </lineage>
</organism>
<sequence>MMDKAGAAEIDILRKSLGRPDKVVTVVKPSQNTAARSALAQTCTGLWSGESRSTVLSTSTGPPPSRLACLSCSLVRLPNPPKQKEIPLGLVSVTCLSQMPPPSCRSTSFGRERENGSNSPSTKHHIPVYLPQPFCSLLQFFVKLASGLSVVYDPRKIRILVNNHAL</sequence>
<dbReference type="AlphaFoldDB" id="A0A2T3A563"/>
<name>A0A2T3A563_9PEZI</name>
<protein>
    <submittedName>
        <fullName evidence="2">Uncharacterized protein</fullName>
    </submittedName>
</protein>
<dbReference type="Proteomes" id="UP000241462">
    <property type="component" value="Unassembled WGS sequence"/>
</dbReference>
<accession>A0A2T3A563</accession>
<gene>
    <name evidence="2" type="ORF">BD289DRAFT_291114</name>
</gene>
<dbReference type="InParanoid" id="A0A2T3A563"/>